<gene>
    <name evidence="2" type="ORF">NEPELPOK_00042</name>
</gene>
<reference evidence="2" key="1">
    <citation type="submission" date="2020-06" db="EMBL/GenBank/DDBJ databases">
        <title>Unique genomic features of the anaerobic methanotrophic archaea.</title>
        <authorList>
            <person name="Chadwick G.L."/>
            <person name="Skennerton C.T."/>
            <person name="Laso-Perez R."/>
            <person name="Leu A.O."/>
            <person name="Speth D.R."/>
            <person name="Yu H."/>
            <person name="Morgan-Lang C."/>
            <person name="Hatzenpichler R."/>
            <person name="Goudeau D."/>
            <person name="Malmstrom R."/>
            <person name="Brazelton W.J."/>
            <person name="Woyke T."/>
            <person name="Hallam S.J."/>
            <person name="Tyson G.W."/>
            <person name="Wegener G."/>
            <person name="Boetius A."/>
            <person name="Orphan V."/>
        </authorList>
    </citation>
    <scope>NUCLEOTIDE SEQUENCE</scope>
</reference>
<evidence type="ECO:0000313" key="2">
    <source>
        <dbReference type="EMBL" id="QNO50091.1"/>
    </source>
</evidence>
<dbReference type="NCBIfam" id="TIGR04222">
    <property type="entry name" value="near_uncomplex"/>
    <property type="match status" value="1"/>
</dbReference>
<feature type="transmembrane region" description="Helical" evidence="1">
    <location>
        <begin position="156"/>
        <end position="177"/>
    </location>
</feature>
<evidence type="ECO:0008006" key="3">
    <source>
        <dbReference type="Google" id="ProtNLM"/>
    </source>
</evidence>
<keyword evidence="1" id="KW-0812">Transmembrane</keyword>
<sequence>MIEQFVQIPGPTFLMLFVGLVTVTIAICWLWLRADGSFKYQLPDLTRFDSIAIAQLRGGRKLAIQTAMFQLYDQKLIYFSGEGRDAKAKIWKQSQPPSGAVENEIYQFVQSGKKLSNLFSDSGLQARIDTHLNPIQRELEQLHLARTKSDRMRVRTITALAYLIMLGIGGTKLFLGIARGRPVIFLVLLLIASVIAVFVILKPTSIIPTRLGRRYLKEMEKHFGWVKESIERGRVPEGIDPSLTIAIFGAGVLSGSTLYQPYREVFSPEKEQESTGESGGWVGDGGCSGGCGGGGCGGGGCGGCGG</sequence>
<dbReference type="AlphaFoldDB" id="A0A7G9YQ07"/>
<feature type="transmembrane region" description="Helical" evidence="1">
    <location>
        <begin position="183"/>
        <end position="201"/>
    </location>
</feature>
<name>A0A7G9YQ07_9EURY</name>
<keyword evidence="1" id="KW-1133">Transmembrane helix</keyword>
<dbReference type="InterPro" id="IPR026467">
    <property type="entry name" value="Ser/Gly_Cys_C_dom"/>
</dbReference>
<feature type="transmembrane region" description="Helical" evidence="1">
    <location>
        <begin position="12"/>
        <end position="32"/>
    </location>
</feature>
<keyword evidence="1" id="KW-0472">Membrane</keyword>
<accession>A0A7G9YQ07</accession>
<proteinExistence type="predicted"/>
<organism evidence="2">
    <name type="scientific">Candidatus Methanogaster sp. ANME-2c ERB4</name>
    <dbReference type="NCBI Taxonomy" id="2759911"/>
    <lineage>
        <taxon>Archaea</taxon>
        <taxon>Methanobacteriati</taxon>
        <taxon>Methanobacteriota</taxon>
        <taxon>Stenosarchaea group</taxon>
        <taxon>Methanomicrobia</taxon>
        <taxon>Methanosarcinales</taxon>
        <taxon>ANME-2 cluster</taxon>
        <taxon>Candidatus Methanogasteraceae</taxon>
        <taxon>Candidatus Methanogaster</taxon>
    </lineage>
</organism>
<dbReference type="EMBL" id="MT631404">
    <property type="protein sequence ID" value="QNO50091.1"/>
    <property type="molecule type" value="Genomic_DNA"/>
</dbReference>
<protein>
    <recommendedName>
        <fullName evidence="3">TIGR04222 domain-containing membrane protein</fullName>
    </recommendedName>
</protein>
<evidence type="ECO:0000256" key="1">
    <source>
        <dbReference type="SAM" id="Phobius"/>
    </source>
</evidence>